<keyword evidence="1" id="KW-1133">Transmembrane helix</keyword>
<dbReference type="EMBL" id="MEHK01000001">
    <property type="protein sequence ID" value="OEJ35007.1"/>
    <property type="molecule type" value="Genomic_DNA"/>
</dbReference>
<keyword evidence="1" id="KW-0812">Transmembrane</keyword>
<evidence type="ECO:0000256" key="1">
    <source>
        <dbReference type="SAM" id="Phobius"/>
    </source>
</evidence>
<organism evidence="2 3">
    <name type="scientific">Streptomyces subrutilus</name>
    <dbReference type="NCBI Taxonomy" id="36818"/>
    <lineage>
        <taxon>Bacteria</taxon>
        <taxon>Bacillati</taxon>
        <taxon>Actinomycetota</taxon>
        <taxon>Actinomycetes</taxon>
        <taxon>Kitasatosporales</taxon>
        <taxon>Streptomycetaceae</taxon>
        <taxon>Streptomyces</taxon>
    </lineage>
</organism>
<protein>
    <submittedName>
        <fullName evidence="2">Uncharacterized protein</fullName>
    </submittedName>
</protein>
<dbReference type="OrthoDB" id="4335825at2"/>
<proteinExistence type="predicted"/>
<accession>A0A1E5PZN5</accession>
<reference evidence="2 3" key="1">
    <citation type="submission" date="2016-08" db="EMBL/GenBank/DDBJ databases">
        <title>The complete genome of Streptomyces subrutilus 10-1-1.</title>
        <authorList>
            <person name="Chen X."/>
        </authorList>
    </citation>
    <scope>NUCLEOTIDE SEQUENCE [LARGE SCALE GENOMIC DNA]</scope>
    <source>
        <strain evidence="2 3">10-1-1</strain>
    </source>
</reference>
<gene>
    <name evidence="2" type="ORF">BGK67_30070</name>
</gene>
<dbReference type="AlphaFoldDB" id="A0A1E5PZN5"/>
<keyword evidence="1" id="KW-0472">Membrane</keyword>
<dbReference type="RefSeq" id="WP_069923196.1">
    <property type="nucleotide sequence ID" value="NZ_MEHK01000001.1"/>
</dbReference>
<dbReference type="Proteomes" id="UP000095705">
    <property type="component" value="Unassembled WGS sequence"/>
</dbReference>
<evidence type="ECO:0000313" key="3">
    <source>
        <dbReference type="Proteomes" id="UP000095705"/>
    </source>
</evidence>
<keyword evidence="3" id="KW-1185">Reference proteome</keyword>
<feature type="transmembrane region" description="Helical" evidence="1">
    <location>
        <begin position="38"/>
        <end position="55"/>
    </location>
</feature>
<evidence type="ECO:0000313" key="2">
    <source>
        <dbReference type="EMBL" id="OEJ35007.1"/>
    </source>
</evidence>
<name>A0A1E5PZN5_9ACTN</name>
<feature type="transmembrane region" description="Helical" evidence="1">
    <location>
        <begin position="12"/>
        <end position="32"/>
    </location>
</feature>
<comment type="caution">
    <text evidence="2">The sequence shown here is derived from an EMBL/GenBank/DDBJ whole genome shotgun (WGS) entry which is preliminary data.</text>
</comment>
<sequence length="166" mass="17174">MTSSIPARIHLMITFVLVMCGAVGGICFGLLLGGRMTALAAGGAAGLGAGIGSFLSRRQVVAFFQPEPAAARADGYAEGIADAVLVSIATYQAAVFPLTRDGVSEEERDARRTVAYRVSAYDGLPLAVRVSAAAALEALDQGLDADRAQAAMKDLSLTVYDHRGGR</sequence>